<reference evidence="2 3" key="1">
    <citation type="submission" date="2023-08" db="EMBL/GenBank/DDBJ databases">
        <title>A Necator americanus chromosomal reference genome.</title>
        <authorList>
            <person name="Ilik V."/>
            <person name="Petrzelkova K.J."/>
            <person name="Pardy F."/>
            <person name="Fuh T."/>
            <person name="Niatou-Singa F.S."/>
            <person name="Gouil Q."/>
            <person name="Baker L."/>
            <person name="Ritchie M.E."/>
            <person name="Jex A.R."/>
            <person name="Gazzola D."/>
            <person name="Li H."/>
            <person name="Toshio Fujiwara R."/>
            <person name="Zhan B."/>
            <person name="Aroian R.V."/>
            <person name="Pafco B."/>
            <person name="Schwarz E.M."/>
        </authorList>
    </citation>
    <scope>NUCLEOTIDE SEQUENCE [LARGE SCALE GENOMIC DNA]</scope>
    <source>
        <strain evidence="2 3">Aroian</strain>
        <tissue evidence="2">Whole animal</tissue>
    </source>
</reference>
<evidence type="ECO:0000313" key="2">
    <source>
        <dbReference type="EMBL" id="KAK6765108.1"/>
    </source>
</evidence>
<name>A0ABR1ERB6_NECAM</name>
<dbReference type="Proteomes" id="UP001303046">
    <property type="component" value="Unassembled WGS sequence"/>
</dbReference>
<keyword evidence="3" id="KW-1185">Reference proteome</keyword>
<feature type="compositionally biased region" description="Polar residues" evidence="1">
    <location>
        <begin position="91"/>
        <end position="100"/>
    </location>
</feature>
<dbReference type="EMBL" id="JAVFWL010000006">
    <property type="protein sequence ID" value="KAK6765108.1"/>
    <property type="molecule type" value="Genomic_DNA"/>
</dbReference>
<organism evidence="2 3">
    <name type="scientific">Necator americanus</name>
    <name type="common">Human hookworm</name>
    <dbReference type="NCBI Taxonomy" id="51031"/>
    <lineage>
        <taxon>Eukaryota</taxon>
        <taxon>Metazoa</taxon>
        <taxon>Ecdysozoa</taxon>
        <taxon>Nematoda</taxon>
        <taxon>Chromadorea</taxon>
        <taxon>Rhabditida</taxon>
        <taxon>Rhabditina</taxon>
        <taxon>Rhabditomorpha</taxon>
        <taxon>Strongyloidea</taxon>
        <taxon>Ancylostomatidae</taxon>
        <taxon>Bunostominae</taxon>
        <taxon>Necator</taxon>
    </lineage>
</organism>
<feature type="region of interest" description="Disordered" evidence="1">
    <location>
        <begin position="53"/>
        <end position="178"/>
    </location>
</feature>
<feature type="compositionally biased region" description="Acidic residues" evidence="1">
    <location>
        <begin position="162"/>
        <end position="178"/>
    </location>
</feature>
<evidence type="ECO:0000256" key="1">
    <source>
        <dbReference type="SAM" id="MobiDB-lite"/>
    </source>
</evidence>
<sequence length="178" mass="20733">MADQLEQESLEEQIASALRTVMQTLQRNNDMKRIIIDNDHLLHDHTDAAKQQLLSTSKQRSETRTGERPCQAIALPTWNLTQRLLRRRGDQTTQVEPRTQANREQDEPPSSRDGKRHLDKNQPAHLEAKKRKKREEEEMNDDDAPETMDEVGEAEREAKDEDEREEPSEEDVVTEQIE</sequence>
<feature type="compositionally biased region" description="Basic and acidic residues" evidence="1">
    <location>
        <begin position="101"/>
        <end position="113"/>
    </location>
</feature>
<feature type="compositionally biased region" description="Acidic residues" evidence="1">
    <location>
        <begin position="137"/>
        <end position="152"/>
    </location>
</feature>
<evidence type="ECO:0000313" key="3">
    <source>
        <dbReference type="Proteomes" id="UP001303046"/>
    </source>
</evidence>
<gene>
    <name evidence="2" type="primary">Necator_chrX.g25321</name>
    <name evidence="2" type="ORF">RB195_025155</name>
</gene>
<proteinExistence type="predicted"/>
<protein>
    <submittedName>
        <fullName evidence="2">Uncharacterized protein</fullName>
    </submittedName>
</protein>
<accession>A0ABR1ERB6</accession>
<comment type="caution">
    <text evidence="2">The sequence shown here is derived from an EMBL/GenBank/DDBJ whole genome shotgun (WGS) entry which is preliminary data.</text>
</comment>